<name>A0A2A2GDB6_9BACT</name>
<organism evidence="5 6">
    <name type="scientific">Fodinibius salipaludis</name>
    <dbReference type="NCBI Taxonomy" id="2032627"/>
    <lineage>
        <taxon>Bacteria</taxon>
        <taxon>Pseudomonadati</taxon>
        <taxon>Balneolota</taxon>
        <taxon>Balneolia</taxon>
        <taxon>Balneolales</taxon>
        <taxon>Balneolaceae</taxon>
        <taxon>Fodinibius</taxon>
    </lineage>
</organism>
<evidence type="ECO:0000256" key="1">
    <source>
        <dbReference type="ARBA" id="ARBA00022603"/>
    </source>
</evidence>
<feature type="domain" description="Histidine-specific methyltransferase SAM-dependent" evidence="4">
    <location>
        <begin position="139"/>
        <end position="278"/>
    </location>
</feature>
<gene>
    <name evidence="5" type="ORF">CK503_04670</name>
</gene>
<evidence type="ECO:0000259" key="4">
    <source>
        <dbReference type="Pfam" id="PF10017"/>
    </source>
</evidence>
<dbReference type="Gene3D" id="1.20.1290.10">
    <property type="entry name" value="AhpD-like"/>
    <property type="match status" value="1"/>
</dbReference>
<dbReference type="InterPro" id="IPR004675">
    <property type="entry name" value="AhpD_core"/>
</dbReference>
<dbReference type="EMBL" id="NSKE01000003">
    <property type="protein sequence ID" value="PAU94772.1"/>
    <property type="molecule type" value="Genomic_DNA"/>
</dbReference>
<evidence type="ECO:0000259" key="3">
    <source>
        <dbReference type="Pfam" id="PF02627"/>
    </source>
</evidence>
<evidence type="ECO:0000256" key="2">
    <source>
        <dbReference type="ARBA" id="ARBA00022679"/>
    </source>
</evidence>
<dbReference type="Proteomes" id="UP000218831">
    <property type="component" value="Unassembled WGS sequence"/>
</dbReference>
<dbReference type="NCBIfam" id="TIGR00778">
    <property type="entry name" value="ahpD_dom"/>
    <property type="match status" value="1"/>
</dbReference>
<dbReference type="InterPro" id="IPR019257">
    <property type="entry name" value="MeTrfase_dom"/>
</dbReference>
<keyword evidence="6" id="KW-1185">Reference proteome</keyword>
<dbReference type="InterPro" id="IPR010195">
    <property type="entry name" value="Uncharacterised_peroxidase-rel"/>
</dbReference>
<accession>A0A2A2GDB6</accession>
<dbReference type="Pfam" id="PF10017">
    <property type="entry name" value="Methyltransf_33"/>
    <property type="match status" value="1"/>
</dbReference>
<dbReference type="InterPro" id="IPR051128">
    <property type="entry name" value="EgtD_Methyltrsf_superfamily"/>
</dbReference>
<dbReference type="PANTHER" id="PTHR43397:SF1">
    <property type="entry name" value="ERGOTHIONEINE BIOSYNTHESIS PROTEIN 1"/>
    <property type="match status" value="1"/>
</dbReference>
<feature type="domain" description="Carboxymuconolactone decarboxylase-like" evidence="3">
    <location>
        <begin position="44"/>
        <end position="99"/>
    </location>
</feature>
<evidence type="ECO:0008006" key="7">
    <source>
        <dbReference type="Google" id="ProtNLM"/>
    </source>
</evidence>
<dbReference type="GO" id="GO:0008168">
    <property type="term" value="F:methyltransferase activity"/>
    <property type="evidence" value="ECO:0007669"/>
    <property type="project" value="UniProtKB-KW"/>
</dbReference>
<dbReference type="InterPro" id="IPR003779">
    <property type="entry name" value="CMD-like"/>
</dbReference>
<dbReference type="GO" id="GO:0032259">
    <property type="term" value="P:methylation"/>
    <property type="evidence" value="ECO:0007669"/>
    <property type="project" value="UniProtKB-KW"/>
</dbReference>
<proteinExistence type="predicted"/>
<keyword evidence="1" id="KW-0489">Methyltransferase</keyword>
<reference evidence="5 6" key="1">
    <citation type="submission" date="2017-08" db="EMBL/GenBank/DDBJ databases">
        <title>Aliifodinibius alkalisoli sp. nov., isolated from saline alkaline soil.</title>
        <authorList>
            <person name="Liu D."/>
            <person name="Zhang G."/>
        </authorList>
    </citation>
    <scope>NUCLEOTIDE SEQUENCE [LARGE SCALE GENOMIC DNA]</scope>
    <source>
        <strain evidence="5 6">WN023</strain>
    </source>
</reference>
<dbReference type="InterPro" id="IPR029032">
    <property type="entry name" value="AhpD-like"/>
</dbReference>
<dbReference type="RefSeq" id="WP_095605638.1">
    <property type="nucleotide sequence ID" value="NZ_NSKE01000003.1"/>
</dbReference>
<dbReference type="GO" id="GO:0051920">
    <property type="term" value="F:peroxiredoxin activity"/>
    <property type="evidence" value="ECO:0007669"/>
    <property type="project" value="InterPro"/>
</dbReference>
<keyword evidence="2" id="KW-0808">Transferase</keyword>
<evidence type="ECO:0000313" key="5">
    <source>
        <dbReference type="EMBL" id="PAU94772.1"/>
    </source>
</evidence>
<comment type="caution">
    <text evidence="5">The sequence shown here is derived from an EMBL/GenBank/DDBJ whole genome shotgun (WGS) entry which is preliminary data.</text>
</comment>
<protein>
    <recommendedName>
        <fullName evidence="7">Carboxymuconolactone decarboxylase-like domain-containing protein</fullName>
    </recommendedName>
</protein>
<dbReference type="OrthoDB" id="9808310at2"/>
<dbReference type="AlphaFoldDB" id="A0A2A2GDB6"/>
<dbReference type="Pfam" id="PF02627">
    <property type="entry name" value="CMD"/>
    <property type="match status" value="1"/>
</dbReference>
<evidence type="ECO:0000313" key="6">
    <source>
        <dbReference type="Proteomes" id="UP000218831"/>
    </source>
</evidence>
<sequence>MIDIIEPDEADGKLKDIYKKLEQRRGKLARIHKIQSLNPETITTHMDLYMSIMFTRSPLSRAQREMMAVVVSATNDCEYCKLHHGEVLNHYWKDQERIEQLRSNYNKLDLNDVDKRLCQLARELTLDPHSIEEDNYITPLKNADLSDRAILIGVDLKKDIDVLEAAYNDHKSVTAAFNKNILHHINRKLDGTFDSGNFKHHAFFNADEGRIEMHLIAQKDHSVTVTGEDFSFQKGESIHTENSYKYSIEEFEELVSLWFTVKEVWTDANNYFSTQYLQRT</sequence>
<dbReference type="PANTHER" id="PTHR43397">
    <property type="entry name" value="ERGOTHIONEINE BIOSYNTHESIS PROTEIN 1"/>
    <property type="match status" value="1"/>
</dbReference>
<dbReference type="SUPFAM" id="SSF69118">
    <property type="entry name" value="AhpD-like"/>
    <property type="match status" value="1"/>
</dbReference>
<dbReference type="NCBIfam" id="TIGR01926">
    <property type="entry name" value="peroxid_rel"/>
    <property type="match status" value="1"/>
</dbReference>